<keyword evidence="2" id="KW-1185">Reference proteome</keyword>
<reference evidence="1 2" key="1">
    <citation type="journal article" date="2019" name="Sci. Rep.">
        <title>Orb-weaving spider Araneus ventricosus genome elucidates the spidroin gene catalogue.</title>
        <authorList>
            <person name="Kono N."/>
            <person name="Nakamura H."/>
            <person name="Ohtoshi R."/>
            <person name="Moran D.A.P."/>
            <person name="Shinohara A."/>
            <person name="Yoshida Y."/>
            <person name="Fujiwara M."/>
            <person name="Mori M."/>
            <person name="Tomita M."/>
            <person name="Arakawa K."/>
        </authorList>
    </citation>
    <scope>NUCLEOTIDE SEQUENCE [LARGE SCALE GENOMIC DNA]</scope>
</reference>
<name>A0A4Y2LE03_ARAVE</name>
<evidence type="ECO:0000313" key="1">
    <source>
        <dbReference type="EMBL" id="GBN12754.1"/>
    </source>
</evidence>
<sequence>MLASEGPAEGVVWRSAVLLKDGTFWKLWNRLVQHVSSGVFDVTEVGSLRSAAKVHVGKLGHFPTFTPYKLNSALVGQNTYIWNKKVSSETDGGNGCRELALVDGT</sequence>
<comment type="caution">
    <text evidence="1">The sequence shown here is derived from an EMBL/GenBank/DDBJ whole genome shotgun (WGS) entry which is preliminary data.</text>
</comment>
<proteinExistence type="predicted"/>
<protein>
    <submittedName>
        <fullName evidence="1">Uncharacterized protein</fullName>
    </submittedName>
</protein>
<dbReference type="AlphaFoldDB" id="A0A4Y2LE03"/>
<gene>
    <name evidence="1" type="ORF">AVEN_98571_1</name>
</gene>
<accession>A0A4Y2LE03</accession>
<dbReference type="EMBL" id="BGPR01118397">
    <property type="protein sequence ID" value="GBN12754.1"/>
    <property type="molecule type" value="Genomic_DNA"/>
</dbReference>
<organism evidence="1 2">
    <name type="scientific">Araneus ventricosus</name>
    <name type="common">Orbweaver spider</name>
    <name type="synonym">Epeira ventricosa</name>
    <dbReference type="NCBI Taxonomy" id="182803"/>
    <lineage>
        <taxon>Eukaryota</taxon>
        <taxon>Metazoa</taxon>
        <taxon>Ecdysozoa</taxon>
        <taxon>Arthropoda</taxon>
        <taxon>Chelicerata</taxon>
        <taxon>Arachnida</taxon>
        <taxon>Araneae</taxon>
        <taxon>Araneomorphae</taxon>
        <taxon>Entelegynae</taxon>
        <taxon>Araneoidea</taxon>
        <taxon>Araneidae</taxon>
        <taxon>Araneus</taxon>
    </lineage>
</organism>
<evidence type="ECO:0000313" key="2">
    <source>
        <dbReference type="Proteomes" id="UP000499080"/>
    </source>
</evidence>
<dbReference type="Proteomes" id="UP000499080">
    <property type="component" value="Unassembled WGS sequence"/>
</dbReference>